<proteinExistence type="inferred from homology"/>
<protein>
    <submittedName>
        <fullName evidence="7">Zinc-binding alcohol dehydrogenase</fullName>
    </submittedName>
</protein>
<evidence type="ECO:0000259" key="6">
    <source>
        <dbReference type="Pfam" id="PF00107"/>
    </source>
</evidence>
<dbReference type="Proteomes" id="UP000295334">
    <property type="component" value="Unassembled WGS sequence"/>
</dbReference>
<comment type="similarity">
    <text evidence="2">Belongs to the zinc-containing alcohol dehydrogenase family.</text>
</comment>
<name>A0A4R1BB40_9BACT</name>
<evidence type="ECO:0000256" key="2">
    <source>
        <dbReference type="ARBA" id="ARBA00008072"/>
    </source>
</evidence>
<evidence type="ECO:0000313" key="7">
    <source>
        <dbReference type="EMBL" id="TCJ14174.1"/>
    </source>
</evidence>
<evidence type="ECO:0000256" key="4">
    <source>
        <dbReference type="ARBA" id="ARBA00022833"/>
    </source>
</evidence>
<reference evidence="7 8" key="1">
    <citation type="submission" date="2019-03" db="EMBL/GenBank/DDBJ databases">
        <authorList>
            <person name="Kim M.K.M."/>
        </authorList>
    </citation>
    <scope>NUCLEOTIDE SEQUENCE [LARGE SCALE GENOMIC DNA]</scope>
    <source>
        <strain evidence="7 8">17J68-12</strain>
    </source>
</reference>
<evidence type="ECO:0000256" key="5">
    <source>
        <dbReference type="ARBA" id="ARBA00023002"/>
    </source>
</evidence>
<dbReference type="InterPro" id="IPR036291">
    <property type="entry name" value="NAD(P)-bd_dom_sf"/>
</dbReference>
<dbReference type="GO" id="GO:0046872">
    <property type="term" value="F:metal ion binding"/>
    <property type="evidence" value="ECO:0007669"/>
    <property type="project" value="UniProtKB-KW"/>
</dbReference>
<gene>
    <name evidence="7" type="ORF">EPD60_09205</name>
</gene>
<dbReference type="GO" id="GO:0016491">
    <property type="term" value="F:oxidoreductase activity"/>
    <property type="evidence" value="ECO:0007669"/>
    <property type="project" value="UniProtKB-KW"/>
</dbReference>
<sequence length="329" mass="36202">MRNSIYVLEDKLVLKTKEEELESETLAADAVLAQTLITAVSPGTELAAYQGLPPLRPGKVYPRVVGYCNVARVLRTGADVGGFAAGDIILTFNSHRRYFISKASDIICKLDPDEDLKHAVTAYLYHLAYVALLESGARAGMKVAILGGGTLGYNACQLAAAMGLQVTLFSGQNYLAAELEEAGIGFFDKTGDAAAHAGAFDIVVSTSNAWNDWFLALQLLRYRGTLACLGFPGRGQEAPDTNPLDSRWFYDKQLTIKSVGYVYEGDIAAHDIRFNLRRNMAYLLDLIRKKRINPASIISKEVDATQLEELYQYLSDRGSRRFTGLLLWQ</sequence>
<keyword evidence="8" id="KW-1185">Reference proteome</keyword>
<evidence type="ECO:0000256" key="1">
    <source>
        <dbReference type="ARBA" id="ARBA00001947"/>
    </source>
</evidence>
<dbReference type="SUPFAM" id="SSF50129">
    <property type="entry name" value="GroES-like"/>
    <property type="match status" value="1"/>
</dbReference>
<dbReference type="AlphaFoldDB" id="A0A4R1BB40"/>
<dbReference type="Pfam" id="PF00107">
    <property type="entry name" value="ADH_zinc_N"/>
    <property type="match status" value="1"/>
</dbReference>
<dbReference type="OrthoDB" id="9781031at2"/>
<dbReference type="PANTHER" id="PTHR43350:SF19">
    <property type="entry name" value="D-GULOSIDE 3-DEHYDROGENASE"/>
    <property type="match status" value="1"/>
</dbReference>
<evidence type="ECO:0000313" key="8">
    <source>
        <dbReference type="Proteomes" id="UP000295334"/>
    </source>
</evidence>
<feature type="domain" description="Alcohol dehydrogenase-like C-terminal" evidence="6">
    <location>
        <begin position="151"/>
        <end position="261"/>
    </location>
</feature>
<dbReference type="CDD" id="cd08255">
    <property type="entry name" value="2-desacetyl-2-hydroxyethyl_bacteriochlorophyllide_like"/>
    <property type="match status" value="1"/>
</dbReference>
<dbReference type="PANTHER" id="PTHR43350">
    <property type="entry name" value="NAD-DEPENDENT ALCOHOL DEHYDROGENASE"/>
    <property type="match status" value="1"/>
</dbReference>
<dbReference type="SUPFAM" id="SSF51735">
    <property type="entry name" value="NAD(P)-binding Rossmann-fold domains"/>
    <property type="match status" value="1"/>
</dbReference>
<dbReference type="EMBL" id="SJZI01000042">
    <property type="protein sequence ID" value="TCJ14174.1"/>
    <property type="molecule type" value="Genomic_DNA"/>
</dbReference>
<dbReference type="Gene3D" id="3.40.50.720">
    <property type="entry name" value="NAD(P)-binding Rossmann-like Domain"/>
    <property type="match status" value="1"/>
</dbReference>
<keyword evidence="5" id="KW-0560">Oxidoreductase</keyword>
<dbReference type="InterPro" id="IPR013149">
    <property type="entry name" value="ADH-like_C"/>
</dbReference>
<organism evidence="7 8">
    <name type="scientific">Flaviaesturariibacter flavus</name>
    <dbReference type="NCBI Taxonomy" id="2502780"/>
    <lineage>
        <taxon>Bacteria</taxon>
        <taxon>Pseudomonadati</taxon>
        <taxon>Bacteroidota</taxon>
        <taxon>Chitinophagia</taxon>
        <taxon>Chitinophagales</taxon>
        <taxon>Chitinophagaceae</taxon>
        <taxon>Flaviaestuariibacter</taxon>
    </lineage>
</organism>
<keyword evidence="4" id="KW-0862">Zinc</keyword>
<dbReference type="InterPro" id="IPR011032">
    <property type="entry name" value="GroES-like_sf"/>
</dbReference>
<comment type="caution">
    <text evidence="7">The sequence shown here is derived from an EMBL/GenBank/DDBJ whole genome shotgun (WGS) entry which is preliminary data.</text>
</comment>
<dbReference type="Gene3D" id="3.90.180.10">
    <property type="entry name" value="Medium-chain alcohol dehydrogenases, catalytic domain"/>
    <property type="match status" value="2"/>
</dbReference>
<dbReference type="RefSeq" id="WP_131449041.1">
    <property type="nucleotide sequence ID" value="NZ_SJZI01000042.1"/>
</dbReference>
<keyword evidence="3" id="KW-0479">Metal-binding</keyword>
<evidence type="ECO:0000256" key="3">
    <source>
        <dbReference type="ARBA" id="ARBA00022723"/>
    </source>
</evidence>
<comment type="cofactor">
    <cofactor evidence="1">
        <name>Zn(2+)</name>
        <dbReference type="ChEBI" id="CHEBI:29105"/>
    </cofactor>
</comment>
<accession>A0A4R1BB40</accession>